<dbReference type="PROSITE" id="PS50011">
    <property type="entry name" value="PROTEIN_KINASE_DOM"/>
    <property type="match status" value="1"/>
</dbReference>
<dbReference type="Pfam" id="PF07714">
    <property type="entry name" value="PK_Tyr_Ser-Thr"/>
    <property type="match status" value="1"/>
</dbReference>
<evidence type="ECO:0000256" key="2">
    <source>
        <dbReference type="ARBA" id="ARBA00022741"/>
    </source>
</evidence>
<protein>
    <submittedName>
        <fullName evidence="7">Protein kinase domain-containing protein</fullName>
    </submittedName>
</protein>
<keyword evidence="1" id="KW-0808">Transferase</keyword>
<dbReference type="InterPro" id="IPR008266">
    <property type="entry name" value="Tyr_kinase_AS"/>
</dbReference>
<feature type="domain" description="Protein kinase" evidence="5">
    <location>
        <begin position="17"/>
        <end position="318"/>
    </location>
</feature>
<dbReference type="InterPro" id="IPR011009">
    <property type="entry name" value="Kinase-like_dom_sf"/>
</dbReference>
<dbReference type="AlphaFoldDB" id="A0A1I8HXU4"/>
<dbReference type="SUPFAM" id="SSF56112">
    <property type="entry name" value="Protein kinase-like (PK-like)"/>
    <property type="match status" value="1"/>
</dbReference>
<dbReference type="Proteomes" id="UP000095280">
    <property type="component" value="Unplaced"/>
</dbReference>
<reference evidence="7" key="1">
    <citation type="submission" date="2016-11" db="UniProtKB">
        <authorList>
            <consortium name="WormBaseParasite"/>
        </authorList>
    </citation>
    <scope>IDENTIFICATION</scope>
</reference>
<evidence type="ECO:0000256" key="3">
    <source>
        <dbReference type="ARBA" id="ARBA00022777"/>
    </source>
</evidence>
<evidence type="ECO:0000313" key="6">
    <source>
        <dbReference type="Proteomes" id="UP000095280"/>
    </source>
</evidence>
<dbReference type="PROSITE" id="PS00109">
    <property type="entry name" value="PROTEIN_KINASE_TYR"/>
    <property type="match status" value="1"/>
</dbReference>
<keyword evidence="4" id="KW-0067">ATP-binding</keyword>
<organism evidence="6 7">
    <name type="scientific">Macrostomum lignano</name>
    <dbReference type="NCBI Taxonomy" id="282301"/>
    <lineage>
        <taxon>Eukaryota</taxon>
        <taxon>Metazoa</taxon>
        <taxon>Spiralia</taxon>
        <taxon>Lophotrochozoa</taxon>
        <taxon>Platyhelminthes</taxon>
        <taxon>Rhabditophora</taxon>
        <taxon>Macrostomorpha</taxon>
        <taxon>Macrostomida</taxon>
        <taxon>Macrostomidae</taxon>
        <taxon>Macrostomum</taxon>
    </lineage>
</organism>
<dbReference type="WBParaSite" id="maker-uti_cns_0008503-snap-gene-0.6-mRNA-1">
    <property type="protein sequence ID" value="maker-uti_cns_0008503-snap-gene-0.6-mRNA-1"/>
    <property type="gene ID" value="maker-uti_cns_0008503-snap-gene-0.6"/>
</dbReference>
<dbReference type="Gene3D" id="1.10.510.10">
    <property type="entry name" value="Transferase(Phosphotransferase) domain 1"/>
    <property type="match status" value="1"/>
</dbReference>
<dbReference type="PANTHER" id="PTHR44329:SF288">
    <property type="entry name" value="MITOGEN-ACTIVATED PROTEIN KINASE KINASE KINASE 20"/>
    <property type="match status" value="1"/>
</dbReference>
<name>A0A1I8HXU4_9PLAT</name>
<proteinExistence type="predicted"/>
<keyword evidence="6" id="KW-1185">Reference proteome</keyword>
<dbReference type="GO" id="GO:0004674">
    <property type="term" value="F:protein serine/threonine kinase activity"/>
    <property type="evidence" value="ECO:0007669"/>
    <property type="project" value="TreeGrafter"/>
</dbReference>
<evidence type="ECO:0000313" key="7">
    <source>
        <dbReference type="WBParaSite" id="maker-uti_cns_0008503-snap-gene-0.6-mRNA-1"/>
    </source>
</evidence>
<dbReference type="PANTHER" id="PTHR44329">
    <property type="entry name" value="SERINE/THREONINE-PROTEIN KINASE TNNI3K-RELATED"/>
    <property type="match status" value="1"/>
</dbReference>
<dbReference type="GO" id="GO:0005524">
    <property type="term" value="F:ATP binding"/>
    <property type="evidence" value="ECO:0007669"/>
    <property type="project" value="UniProtKB-KW"/>
</dbReference>
<evidence type="ECO:0000256" key="4">
    <source>
        <dbReference type="ARBA" id="ARBA00022840"/>
    </source>
</evidence>
<dbReference type="InterPro" id="IPR051681">
    <property type="entry name" value="Ser/Thr_Kinases-Pseudokinases"/>
</dbReference>
<keyword evidence="2" id="KW-0547">Nucleotide-binding</keyword>
<evidence type="ECO:0000256" key="1">
    <source>
        <dbReference type="ARBA" id="ARBA00022679"/>
    </source>
</evidence>
<sequence length="504" mass="56168">MAAAQESKLSFVTDEQVSEKEFLARGSFGDIYSCKWQGIHCVIKMLRNTTESADKVWALKKLQKEITLLKKLSDQSRHIVKVHGLYICNNIFNGYLMEHCDFGDLRNFLNRFSRAGLETSRFPWLVQSFMLDVCQAMRCLQDEQEPPVLHKDLAIDNVLITGDFRAKLSDFGLSKSLNSLVSQNTLDLEQRIGIERRPPELLLDPLRQPDVYIDRFLFGVCLCESLICASLRQRISGLGIPEYKQMVLNGQLPGRLAAMLETECFQQYPASLQSPVSEFDKLRASLTEAMTSMLALNPEERPTFGDIAESWQRQHSGSSAAAALARERNIVQSHCQPLPQQPGVVNIFDGGGGGRLVQRLDSGTGTVSSGQCGSGIQPTVSIGKVLGNVYRHRLKSGESVQLSPLFDLQLPEEPVPMQPGGLLSQLAACPQLSSSWTRLRQALELPETLEEDILVDNLTDHDATLKVLEEAAKRFKVLTLKRLGESLKALNCHEALVLMKPYAR</sequence>
<dbReference type="InterPro" id="IPR000719">
    <property type="entry name" value="Prot_kinase_dom"/>
</dbReference>
<evidence type="ECO:0000259" key="5">
    <source>
        <dbReference type="PROSITE" id="PS50011"/>
    </source>
</evidence>
<keyword evidence="3" id="KW-0418">Kinase</keyword>
<dbReference type="InterPro" id="IPR001245">
    <property type="entry name" value="Ser-Thr/Tyr_kinase_cat_dom"/>
</dbReference>
<accession>A0A1I8HXU4</accession>